<dbReference type="Pfam" id="PF02414">
    <property type="entry name" value="Borrelia_orfA"/>
    <property type="match status" value="1"/>
</dbReference>
<name>A0A1L8ZA04_BORBI</name>
<sequence length="329" mass="38855">MKSVISNHKHQTYKNKLLSKICRLKKIISVIIYLNKEFEKKYSTSINKEHFTSEKVKELGVHHQGDILRVLNSNIYKENKKETTINTLRPDLRFLVKLKALEKRILTFSNNFGEFKGKLCIYKVSPIAHKLIDAYFSSTKADLIKKVKEEKDVLKKEEKDVLKKEEKDVLKKEEKDVLKKEEKDVLKPQNTTENITVYNKYYINNNKNSIESLFFKRIKSIASNTKNPIATLKNTLLNYKDFKNYLKYDYAVEDIKEFFLSKLDLYKNKIHFMRKTAPYKTDFYIFTGEFKDFYNTKWKKNKTTRLSGHAGIIANNILANILTKGLKFE</sequence>
<keyword evidence="1" id="KW-0175">Coiled coil</keyword>
<evidence type="ECO:0008006" key="3">
    <source>
        <dbReference type="Google" id="ProtNLM"/>
    </source>
</evidence>
<accession>A0A1L8ZA04</accession>
<gene>
    <name evidence="2" type="ORF">ER70_07960</name>
</gene>
<evidence type="ECO:0000313" key="2">
    <source>
        <dbReference type="EMBL" id="OJH14571.1"/>
    </source>
</evidence>
<feature type="coiled-coil region" evidence="1">
    <location>
        <begin position="140"/>
        <end position="183"/>
    </location>
</feature>
<comment type="caution">
    <text evidence="2">The sequence shown here is derived from an EMBL/GenBank/DDBJ whole genome shotgun (WGS) entry which is preliminary data.</text>
</comment>
<dbReference type="OrthoDB" id="351883at2"/>
<geneLocation type="plasmid" evidence="2">
    <name>unnamed</name>
</geneLocation>
<dbReference type="InterPro" id="IPR003459">
    <property type="entry name" value="Borrelia_plasmid_OrfA"/>
</dbReference>
<protein>
    <recommendedName>
        <fullName evidence="3">Borrelia PFam57/62 partition protein</fullName>
    </recommendedName>
</protein>
<organism evidence="2">
    <name type="scientific">Borrelia bissettiae</name>
    <name type="common">Borreliella bissettiae</name>
    <dbReference type="NCBI Taxonomy" id="64897"/>
    <lineage>
        <taxon>Bacteria</taxon>
        <taxon>Pseudomonadati</taxon>
        <taxon>Spirochaetota</taxon>
        <taxon>Spirochaetia</taxon>
        <taxon>Spirochaetales</taxon>
        <taxon>Borreliaceae</taxon>
        <taxon>Borreliella</taxon>
    </lineage>
</organism>
<proteinExistence type="predicted"/>
<reference evidence="2" key="2">
    <citation type="submission" date="2015-07" db="EMBL/GenBank/DDBJ databases">
        <authorList>
            <person name="Noorani M."/>
        </authorList>
    </citation>
    <scope>NUCLEOTIDE SEQUENCE</scope>
    <source>
        <strain evidence="2">CO275</strain>
        <plasmid evidence="2">unnamed</plasmid>
    </source>
</reference>
<dbReference type="EMBL" id="JNBW01000455">
    <property type="protein sequence ID" value="OJH14571.1"/>
    <property type="molecule type" value="Genomic_DNA"/>
</dbReference>
<keyword evidence="2" id="KW-0614">Plasmid</keyword>
<evidence type="ECO:0000256" key="1">
    <source>
        <dbReference type="SAM" id="Coils"/>
    </source>
</evidence>
<reference evidence="2" key="1">
    <citation type="journal article" date="2015" name="Microbiology">
        <title>Similarities in murine infection and immune response to Borrelia bissettii and Borrelia burgdorferi sensu stricto.</title>
        <authorList>
            <person name="Leydet B.F.Jr."/>
            <person name="Liang F.T."/>
        </authorList>
    </citation>
    <scope>NUCLEOTIDE SEQUENCE [LARGE SCALE GENOMIC DNA]</scope>
    <source>
        <strain evidence="2">CO275</strain>
        <plasmid evidence="2">unnamed</plasmid>
    </source>
</reference>
<dbReference type="AlphaFoldDB" id="A0A1L8ZA04"/>